<accession>A0A443S5G4</accession>
<gene>
    <name evidence="7" type="ORF">B4U80_11352</name>
</gene>
<keyword evidence="2 6" id="KW-0808">Transferase</keyword>
<protein>
    <submittedName>
        <fullName evidence="7">Farnesyl pyrophosphate synthetase putative-like protein</fullName>
    </submittedName>
</protein>
<comment type="caution">
    <text evidence="7">The sequence shown here is derived from an EMBL/GenBank/DDBJ whole genome shotgun (WGS) entry which is preliminary data.</text>
</comment>
<dbReference type="Proteomes" id="UP000288716">
    <property type="component" value="Unassembled WGS sequence"/>
</dbReference>
<evidence type="ECO:0000256" key="2">
    <source>
        <dbReference type="ARBA" id="ARBA00022679"/>
    </source>
</evidence>
<evidence type="ECO:0000313" key="8">
    <source>
        <dbReference type="Proteomes" id="UP000288716"/>
    </source>
</evidence>
<dbReference type="STRING" id="299467.A0A443S5G4"/>
<name>A0A443S5G4_9ACAR</name>
<dbReference type="SUPFAM" id="SSF48576">
    <property type="entry name" value="Terpenoid synthases"/>
    <property type="match status" value="1"/>
</dbReference>
<dbReference type="GO" id="GO:0005737">
    <property type="term" value="C:cytoplasm"/>
    <property type="evidence" value="ECO:0007669"/>
    <property type="project" value="TreeGrafter"/>
</dbReference>
<dbReference type="PANTHER" id="PTHR11525:SF0">
    <property type="entry name" value="FARNESYL PYROPHOSPHATE SYNTHASE"/>
    <property type="match status" value="1"/>
</dbReference>
<dbReference type="GO" id="GO:0046872">
    <property type="term" value="F:metal ion binding"/>
    <property type="evidence" value="ECO:0007669"/>
    <property type="project" value="UniProtKB-KW"/>
</dbReference>
<evidence type="ECO:0000256" key="3">
    <source>
        <dbReference type="ARBA" id="ARBA00022723"/>
    </source>
</evidence>
<dbReference type="VEuPathDB" id="VectorBase:LDEU009355"/>
<dbReference type="InterPro" id="IPR000092">
    <property type="entry name" value="Polyprenyl_synt"/>
</dbReference>
<evidence type="ECO:0000256" key="6">
    <source>
        <dbReference type="RuleBase" id="RU004466"/>
    </source>
</evidence>
<dbReference type="Gene3D" id="1.10.600.10">
    <property type="entry name" value="Farnesyl Diphosphate Synthase"/>
    <property type="match status" value="1"/>
</dbReference>
<dbReference type="Pfam" id="PF00348">
    <property type="entry name" value="polyprenyl_synt"/>
    <property type="match status" value="1"/>
</dbReference>
<organism evidence="7 8">
    <name type="scientific">Leptotrombidium deliense</name>
    <dbReference type="NCBI Taxonomy" id="299467"/>
    <lineage>
        <taxon>Eukaryota</taxon>
        <taxon>Metazoa</taxon>
        <taxon>Ecdysozoa</taxon>
        <taxon>Arthropoda</taxon>
        <taxon>Chelicerata</taxon>
        <taxon>Arachnida</taxon>
        <taxon>Acari</taxon>
        <taxon>Acariformes</taxon>
        <taxon>Trombidiformes</taxon>
        <taxon>Prostigmata</taxon>
        <taxon>Anystina</taxon>
        <taxon>Parasitengona</taxon>
        <taxon>Trombiculoidea</taxon>
        <taxon>Trombiculidae</taxon>
        <taxon>Leptotrombidium</taxon>
    </lineage>
</organism>
<comment type="cofactor">
    <cofactor evidence="1">
        <name>Mg(2+)</name>
        <dbReference type="ChEBI" id="CHEBI:18420"/>
    </cofactor>
</comment>
<comment type="pathway">
    <text evidence="5">Pheromone biosynthesis.</text>
</comment>
<keyword evidence="3" id="KW-0479">Metal-binding</keyword>
<dbReference type="EMBL" id="NCKV01008150">
    <property type="protein sequence ID" value="RWS22685.1"/>
    <property type="molecule type" value="Genomic_DNA"/>
</dbReference>
<reference evidence="7 8" key="1">
    <citation type="journal article" date="2018" name="Gigascience">
        <title>Genomes of trombidid mites reveal novel predicted allergens and laterally-transferred genes associated with secondary metabolism.</title>
        <authorList>
            <person name="Dong X."/>
            <person name="Chaisiri K."/>
            <person name="Xia D."/>
            <person name="Armstrong S.D."/>
            <person name="Fang Y."/>
            <person name="Donnelly M.J."/>
            <person name="Kadowaki T."/>
            <person name="McGarry J.W."/>
            <person name="Darby A.C."/>
            <person name="Makepeace B.L."/>
        </authorList>
    </citation>
    <scope>NUCLEOTIDE SEQUENCE [LARGE SCALE GENOMIC DNA]</scope>
    <source>
        <strain evidence="7">UoL-UT</strain>
    </source>
</reference>
<evidence type="ECO:0000256" key="4">
    <source>
        <dbReference type="ARBA" id="ARBA00022842"/>
    </source>
</evidence>
<dbReference type="GO" id="GO:0004337">
    <property type="term" value="F:(2E,6E)-farnesyl diphosphate synthase activity"/>
    <property type="evidence" value="ECO:0007669"/>
    <property type="project" value="TreeGrafter"/>
</dbReference>
<evidence type="ECO:0000313" key="7">
    <source>
        <dbReference type="EMBL" id="RWS22685.1"/>
    </source>
</evidence>
<dbReference type="PANTHER" id="PTHR11525">
    <property type="entry name" value="FARNESYL-PYROPHOSPHATE SYNTHETASE"/>
    <property type="match status" value="1"/>
</dbReference>
<dbReference type="InterPro" id="IPR008949">
    <property type="entry name" value="Isoprenoid_synthase_dom_sf"/>
</dbReference>
<dbReference type="OrthoDB" id="10257492at2759"/>
<proteinExistence type="inferred from homology"/>
<keyword evidence="8" id="KW-1185">Reference proteome</keyword>
<keyword evidence="4" id="KW-0460">Magnesium</keyword>
<dbReference type="GO" id="GO:0042811">
    <property type="term" value="P:pheromone biosynthetic process"/>
    <property type="evidence" value="ECO:0007669"/>
    <property type="project" value="UniProtKB-ARBA"/>
</dbReference>
<dbReference type="GO" id="GO:0004161">
    <property type="term" value="F:dimethylallyltranstransferase activity"/>
    <property type="evidence" value="ECO:0007669"/>
    <property type="project" value="TreeGrafter"/>
</dbReference>
<dbReference type="AlphaFoldDB" id="A0A443S5G4"/>
<comment type="similarity">
    <text evidence="6">Belongs to the FPP/GGPP synthase family.</text>
</comment>
<dbReference type="GO" id="GO:0045337">
    <property type="term" value="P:farnesyl diphosphate biosynthetic process"/>
    <property type="evidence" value="ECO:0007669"/>
    <property type="project" value="TreeGrafter"/>
</dbReference>
<evidence type="ECO:0000256" key="5">
    <source>
        <dbReference type="ARBA" id="ARBA00033740"/>
    </source>
</evidence>
<dbReference type="InterPro" id="IPR039702">
    <property type="entry name" value="FPS1-like"/>
</dbReference>
<evidence type="ECO:0000256" key="1">
    <source>
        <dbReference type="ARBA" id="ARBA00001946"/>
    </source>
</evidence>
<dbReference type="SFLD" id="SFLDS00005">
    <property type="entry name" value="Isoprenoid_Synthase_Type_I"/>
    <property type="match status" value="1"/>
</dbReference>
<sequence length="305" mass="35586">MDELFDHAVYGGKMLRTKIILHVFNEIATNKEKEELREKAMILGICVQLCITAILVIDDVMDEAETRREKTCWHKLENSAVIHANMMNSFVYTLLKKYFRNDPNYSNFLEAFMNTEHVTYIGQNMDDNLSNPKELEKYKMPLFKKMATLKTAHCTFVLSVKLCLYLLNITDTKLHDWATHLCEKIGILFQAQDDYIDVYGDSNVTGKIGTDIKNGKCTWMVVTSLTIMNKHQRKLFQLHFGKPEEASESIVKEIFQQIKLDEKFQTFETESMKDIEDSITEVDENYKNIAESITHITKFLHRRNK</sequence>